<keyword evidence="10" id="KW-0807">Transducer</keyword>
<dbReference type="PROSITE" id="PS00650">
    <property type="entry name" value="G_PROTEIN_RECEP_F2_2"/>
    <property type="match status" value="1"/>
</dbReference>
<reference evidence="15" key="1">
    <citation type="submission" date="2011-08" db="EMBL/GenBank/DDBJ databases">
        <authorList>
            <person name="Rombauts S."/>
        </authorList>
    </citation>
    <scope>NUCLEOTIDE SEQUENCE</scope>
    <source>
        <strain evidence="15">London</strain>
    </source>
</reference>
<dbReference type="PRINTS" id="PR00249">
    <property type="entry name" value="GPCRSECRETIN"/>
</dbReference>
<evidence type="ECO:0000256" key="10">
    <source>
        <dbReference type="ARBA" id="ARBA00023224"/>
    </source>
</evidence>
<keyword evidence="3" id="KW-1003">Cell membrane</keyword>
<evidence type="ECO:0000256" key="5">
    <source>
        <dbReference type="ARBA" id="ARBA00022989"/>
    </source>
</evidence>
<dbReference type="KEGG" id="tut:107363803"/>
<feature type="transmembrane region" description="Helical" evidence="11">
    <location>
        <begin position="309"/>
        <end position="330"/>
    </location>
</feature>
<comment type="subcellular location">
    <subcellularLocation>
        <location evidence="1">Cell membrane</location>
        <topology evidence="1">Multi-pass membrane protein</topology>
    </subcellularLocation>
</comment>
<evidence type="ECO:0000256" key="4">
    <source>
        <dbReference type="ARBA" id="ARBA00022692"/>
    </source>
</evidence>
<keyword evidence="6" id="KW-0297">G-protein coupled receptor</keyword>
<dbReference type="GO" id="GO:0017046">
    <property type="term" value="F:peptide hormone binding"/>
    <property type="evidence" value="ECO:0007669"/>
    <property type="project" value="TreeGrafter"/>
</dbReference>
<dbReference type="GO" id="GO:0008528">
    <property type="term" value="F:G protein-coupled peptide receptor activity"/>
    <property type="evidence" value="ECO:0007669"/>
    <property type="project" value="TreeGrafter"/>
</dbReference>
<reference evidence="14" key="2">
    <citation type="submission" date="2015-06" db="UniProtKB">
        <authorList>
            <consortium name="EnsemblMetazoa"/>
        </authorList>
    </citation>
    <scope>IDENTIFICATION</scope>
</reference>
<keyword evidence="7 11" id="KW-0472">Membrane</keyword>
<keyword evidence="5 11" id="KW-1133">Transmembrane helix</keyword>
<evidence type="ECO:0000256" key="6">
    <source>
        <dbReference type="ARBA" id="ARBA00023040"/>
    </source>
</evidence>
<evidence type="ECO:0000256" key="7">
    <source>
        <dbReference type="ARBA" id="ARBA00023136"/>
    </source>
</evidence>
<evidence type="ECO:0000256" key="2">
    <source>
        <dbReference type="ARBA" id="ARBA00005314"/>
    </source>
</evidence>
<dbReference type="SUPFAM" id="SSF81321">
    <property type="entry name" value="Family A G protein-coupled receptor-like"/>
    <property type="match status" value="1"/>
</dbReference>
<dbReference type="Gene3D" id="4.10.1240.10">
    <property type="entry name" value="GPCR, family 2, extracellular hormone receptor domain"/>
    <property type="match status" value="1"/>
</dbReference>
<dbReference type="Proteomes" id="UP000015104">
    <property type="component" value="Unassembled WGS sequence"/>
</dbReference>
<dbReference type="InterPro" id="IPR001879">
    <property type="entry name" value="GPCR_2_extracellular_dom"/>
</dbReference>
<sequence>MSNDEIISLQRQRVAIEQELCQARYQVKPLAASVCPLTWDGLMCWPETPAGTQAILPCASYIDVFDKNETATRDCTINGTWFISPTTNESWTDYTRCHPNNYSVNPPINEHLPHIKLISKIGYSVSLLTLIIAFLILFCNKRLQCPRNHLHLQLFLSFISRSLLTHVKNIFFTLEYNSTLSCKLIIVVWQYSLLANYNWLLMEGLYLHNLVFFNIFNDNSSILKYIILGWSLPVLFIIPWIIARSLYEDTFCWVINKNVALFWIIRGPITISIILNLIFFINITRVLFLKMFSSSSVAQASRCYKYSKWFKSTLVLVPLFGVHYALLLIANWLASLSTSLEIIWLYVDQLFTSFQGFFVALLYCFLNGEVQQEMKKWWLRQASQQDGLHSSNSMTYNSILTQSMSYLNRGRNDGTNGNGSGARKESTRTTSILLNTKDEPNHMYPALISTDLSPSSDPGNGNCLYVNDRPGSFGTLLRPESMERCLDKTQKGGFNESSESIL</sequence>
<comment type="similarity">
    <text evidence="2">Belongs to the G-protein coupled receptor 2 family.</text>
</comment>
<keyword evidence="8" id="KW-0675">Receptor</keyword>
<keyword evidence="4 11" id="KW-0812">Transmembrane</keyword>
<evidence type="ECO:0000256" key="3">
    <source>
        <dbReference type="ARBA" id="ARBA00022475"/>
    </source>
</evidence>
<gene>
    <name evidence="14" type="primary">107363803</name>
</gene>
<dbReference type="GO" id="GO:0005886">
    <property type="term" value="C:plasma membrane"/>
    <property type="evidence" value="ECO:0007669"/>
    <property type="project" value="UniProtKB-SubCell"/>
</dbReference>
<dbReference type="OrthoDB" id="6433780at2759"/>
<keyword evidence="9" id="KW-0325">Glycoprotein</keyword>
<dbReference type="InterPro" id="IPR017981">
    <property type="entry name" value="GPCR_2-like_7TM"/>
</dbReference>
<organism evidence="14 15">
    <name type="scientific">Tetranychus urticae</name>
    <name type="common">Two-spotted spider mite</name>
    <dbReference type="NCBI Taxonomy" id="32264"/>
    <lineage>
        <taxon>Eukaryota</taxon>
        <taxon>Metazoa</taxon>
        <taxon>Ecdysozoa</taxon>
        <taxon>Arthropoda</taxon>
        <taxon>Chelicerata</taxon>
        <taxon>Arachnida</taxon>
        <taxon>Acari</taxon>
        <taxon>Acariformes</taxon>
        <taxon>Trombidiformes</taxon>
        <taxon>Prostigmata</taxon>
        <taxon>Eleutherengona</taxon>
        <taxon>Raphignathae</taxon>
        <taxon>Tetranychoidea</taxon>
        <taxon>Tetranychidae</taxon>
        <taxon>Tetranychus</taxon>
    </lineage>
</organism>
<dbReference type="STRING" id="32264.T1KEV0"/>
<dbReference type="GO" id="GO:0007188">
    <property type="term" value="P:adenylate cyclase-modulating G protein-coupled receptor signaling pathway"/>
    <property type="evidence" value="ECO:0007669"/>
    <property type="project" value="TreeGrafter"/>
</dbReference>
<feature type="domain" description="G-protein coupled receptors family 2 profile 2" evidence="13">
    <location>
        <begin position="115"/>
        <end position="367"/>
    </location>
</feature>
<dbReference type="eggNOG" id="KOG4564">
    <property type="taxonomic scope" value="Eukaryota"/>
</dbReference>
<dbReference type="PANTHER" id="PTHR45620">
    <property type="entry name" value="PDF RECEPTOR-LIKE PROTEIN-RELATED"/>
    <property type="match status" value="1"/>
</dbReference>
<dbReference type="SUPFAM" id="SSF111418">
    <property type="entry name" value="Hormone receptor domain"/>
    <property type="match status" value="1"/>
</dbReference>
<dbReference type="SMART" id="SM00008">
    <property type="entry name" value="HormR"/>
    <property type="match status" value="1"/>
</dbReference>
<dbReference type="AlphaFoldDB" id="T1KEV0"/>
<dbReference type="OMA" id="EMSQKAC"/>
<dbReference type="PROSITE" id="PS50227">
    <property type="entry name" value="G_PROTEIN_RECEP_F2_3"/>
    <property type="match status" value="1"/>
</dbReference>
<feature type="transmembrane region" description="Helical" evidence="11">
    <location>
        <begin position="342"/>
        <end position="366"/>
    </location>
</feature>
<evidence type="ECO:0000259" key="12">
    <source>
        <dbReference type="PROSITE" id="PS50227"/>
    </source>
</evidence>
<evidence type="ECO:0000256" key="9">
    <source>
        <dbReference type="ARBA" id="ARBA00023180"/>
    </source>
</evidence>
<dbReference type="EnsemblMetazoa" id="tetur10g00830.1">
    <property type="protein sequence ID" value="tetur10g00830.1"/>
    <property type="gene ID" value="tetur10g00830"/>
</dbReference>
<proteinExistence type="inferred from homology"/>
<feature type="transmembrane region" description="Helical" evidence="11">
    <location>
        <begin position="121"/>
        <end position="140"/>
    </location>
</feature>
<protein>
    <recommendedName>
        <fullName evidence="16">G-protein coupled receptors family 2 profile 2 domain-containing protein</fullName>
    </recommendedName>
</protein>
<dbReference type="PANTHER" id="PTHR45620:SF1">
    <property type="entry name" value="G-PROTEIN COUPLED RECEPTORS FAMILY 2 PROFILE 2 DOMAIN-CONTAINING PROTEIN"/>
    <property type="match status" value="1"/>
</dbReference>
<dbReference type="InterPro" id="IPR036445">
    <property type="entry name" value="GPCR_2_extracell_dom_sf"/>
</dbReference>
<dbReference type="Gene3D" id="1.20.1070.10">
    <property type="entry name" value="Rhodopsin 7-helix transmembrane proteins"/>
    <property type="match status" value="1"/>
</dbReference>
<feature type="domain" description="G-protein coupled receptors family 2 profile 1" evidence="12">
    <location>
        <begin position="20"/>
        <end position="101"/>
    </location>
</feature>
<dbReference type="EMBL" id="CAEY01000029">
    <property type="status" value="NOT_ANNOTATED_CDS"/>
    <property type="molecule type" value="Genomic_DNA"/>
</dbReference>
<name>T1KEV0_TETUR</name>
<dbReference type="InterPro" id="IPR017983">
    <property type="entry name" value="GPCR_2_secretin-like_CS"/>
</dbReference>
<evidence type="ECO:0000259" key="13">
    <source>
        <dbReference type="PROSITE" id="PS50261"/>
    </source>
</evidence>
<evidence type="ECO:0008006" key="16">
    <source>
        <dbReference type="Google" id="ProtNLM"/>
    </source>
</evidence>
<dbReference type="InterPro" id="IPR000832">
    <property type="entry name" value="GPCR_2_secretin-like"/>
</dbReference>
<dbReference type="GO" id="GO:0007166">
    <property type="term" value="P:cell surface receptor signaling pathway"/>
    <property type="evidence" value="ECO:0007669"/>
    <property type="project" value="InterPro"/>
</dbReference>
<dbReference type="Pfam" id="PF00002">
    <property type="entry name" value="7tm_2"/>
    <property type="match status" value="1"/>
</dbReference>
<dbReference type="InterPro" id="IPR050332">
    <property type="entry name" value="GPCR_2"/>
</dbReference>
<feature type="transmembrane region" description="Helical" evidence="11">
    <location>
        <begin position="222"/>
        <end position="243"/>
    </location>
</feature>
<dbReference type="HOGENOM" id="CLU_002753_4_2_1"/>
<feature type="transmembrane region" description="Helical" evidence="11">
    <location>
        <begin position="263"/>
        <end position="288"/>
    </location>
</feature>
<keyword evidence="15" id="KW-1185">Reference proteome</keyword>
<dbReference type="Pfam" id="PF02793">
    <property type="entry name" value="HRM"/>
    <property type="match status" value="1"/>
</dbReference>
<dbReference type="PROSITE" id="PS50261">
    <property type="entry name" value="G_PROTEIN_RECEP_F2_4"/>
    <property type="match status" value="1"/>
</dbReference>
<evidence type="ECO:0000256" key="8">
    <source>
        <dbReference type="ARBA" id="ARBA00023170"/>
    </source>
</evidence>
<evidence type="ECO:0000313" key="14">
    <source>
        <dbReference type="EnsemblMetazoa" id="tetur10g00830.1"/>
    </source>
</evidence>
<evidence type="ECO:0000256" key="11">
    <source>
        <dbReference type="SAM" id="Phobius"/>
    </source>
</evidence>
<evidence type="ECO:0000256" key="1">
    <source>
        <dbReference type="ARBA" id="ARBA00004651"/>
    </source>
</evidence>
<evidence type="ECO:0000313" key="15">
    <source>
        <dbReference type="Proteomes" id="UP000015104"/>
    </source>
</evidence>
<accession>T1KEV0</accession>